<dbReference type="GO" id="GO:1990281">
    <property type="term" value="C:efflux pump complex"/>
    <property type="evidence" value="ECO:0007669"/>
    <property type="project" value="TreeGrafter"/>
</dbReference>
<dbReference type="Gene3D" id="2.40.50.100">
    <property type="match status" value="1"/>
</dbReference>
<dbReference type="PANTHER" id="PTHR30469">
    <property type="entry name" value="MULTIDRUG RESISTANCE PROTEIN MDTA"/>
    <property type="match status" value="1"/>
</dbReference>
<evidence type="ECO:0000313" key="4">
    <source>
        <dbReference type="Proteomes" id="UP000255224"/>
    </source>
</evidence>
<sequence>MFIFAQKVSDNEQFLQTVLTLYFRLSKTYRFIIYWHLDCVINCKQTSYLIMDTKIVKKKSKLKIVLVGLTIIVAGSLFSLYFVKQKKTYNVSAEDIQMEEVTRGKFEDMLMLTAQTQSLNSSLVNVLEGGAIKEIFAEDGQILTKGQPIAQVYNPNTEFNYLNQETGIMQQISQMRSTLLELKNQEFAQDKELLQSQNDYNTALQSFNLQKRLYDAQIGKKTDYDISLQNLNYQKQRKLIVENGAFNEKKSRSSQISAVNSSISQMEKSLQILHSNKNNFLIMAPASGRLSSFNVSIGENLTTGQSIGKIDLMDGYKLVAKVDEYYINKLQNGIKGSLDNDSKQYSVIITKILPEVKDGQFSVELNFTDVKPQNLKIGMTFGVKMKLSADTQSVMVPKGNFYKDTNGKLIFVVKGNKAEKRNIVLGRENPLFYEVVSGLKSGETVITSDYSDIKKYEILEIKNNK</sequence>
<reference evidence="3 4" key="1">
    <citation type="submission" date="2018-06" db="EMBL/GenBank/DDBJ databases">
        <authorList>
            <consortium name="Pathogen Informatics"/>
            <person name="Doyle S."/>
        </authorList>
    </citation>
    <scope>NUCLEOTIDE SEQUENCE [LARGE SCALE GENOMIC DNA]</scope>
    <source>
        <strain evidence="3 4">NCTC13533</strain>
    </source>
</reference>
<organism evidence="3 4">
    <name type="scientific">Chryseobacterium carnipullorum</name>
    <dbReference type="NCBI Taxonomy" id="1124835"/>
    <lineage>
        <taxon>Bacteria</taxon>
        <taxon>Pseudomonadati</taxon>
        <taxon>Bacteroidota</taxon>
        <taxon>Flavobacteriia</taxon>
        <taxon>Flavobacteriales</taxon>
        <taxon>Weeksellaceae</taxon>
        <taxon>Chryseobacterium group</taxon>
        <taxon>Chryseobacterium</taxon>
    </lineage>
</organism>
<evidence type="ECO:0000256" key="1">
    <source>
        <dbReference type="SAM" id="Phobius"/>
    </source>
</evidence>
<dbReference type="GO" id="GO:0015562">
    <property type="term" value="F:efflux transmembrane transporter activity"/>
    <property type="evidence" value="ECO:0007669"/>
    <property type="project" value="TreeGrafter"/>
</dbReference>
<dbReference type="Proteomes" id="UP000255224">
    <property type="component" value="Unassembled WGS sequence"/>
</dbReference>
<dbReference type="Pfam" id="PF25967">
    <property type="entry name" value="RND-MFP_C"/>
    <property type="match status" value="1"/>
</dbReference>
<keyword evidence="1" id="KW-0812">Transmembrane</keyword>
<keyword evidence="1" id="KW-0472">Membrane</keyword>
<accession>A0A376E1K8</accession>
<evidence type="ECO:0000259" key="2">
    <source>
        <dbReference type="Pfam" id="PF25967"/>
    </source>
</evidence>
<dbReference type="Gene3D" id="2.40.30.170">
    <property type="match status" value="1"/>
</dbReference>
<keyword evidence="1" id="KW-1133">Transmembrane helix</keyword>
<protein>
    <submittedName>
        <fullName evidence="3">Macrolide-specific efflux protein macA</fullName>
    </submittedName>
</protein>
<gene>
    <name evidence="3" type="primary">macA_2</name>
    <name evidence="3" type="ORF">NCTC13533_02893</name>
</gene>
<proteinExistence type="predicted"/>
<dbReference type="Gene3D" id="1.10.287.470">
    <property type="entry name" value="Helix hairpin bin"/>
    <property type="match status" value="1"/>
</dbReference>
<name>A0A376E1K8_CHRCU</name>
<feature type="transmembrane region" description="Helical" evidence="1">
    <location>
        <begin position="64"/>
        <end position="83"/>
    </location>
</feature>
<evidence type="ECO:0000313" key="3">
    <source>
        <dbReference type="EMBL" id="STD00197.1"/>
    </source>
</evidence>
<dbReference type="EMBL" id="UFVQ01000003">
    <property type="protein sequence ID" value="STD00197.1"/>
    <property type="molecule type" value="Genomic_DNA"/>
</dbReference>
<dbReference type="InterPro" id="IPR058627">
    <property type="entry name" value="MdtA-like_C"/>
</dbReference>
<dbReference type="PANTHER" id="PTHR30469:SF33">
    <property type="entry name" value="SLR1207 PROTEIN"/>
    <property type="match status" value="1"/>
</dbReference>
<dbReference type="Gene3D" id="2.40.420.20">
    <property type="match status" value="1"/>
</dbReference>
<dbReference type="AlphaFoldDB" id="A0A376E1K8"/>
<dbReference type="STRING" id="297244.SAMN05421639_10727"/>
<feature type="domain" description="Multidrug resistance protein MdtA-like C-terminal permuted SH3" evidence="2">
    <location>
        <begin position="394"/>
        <end position="449"/>
    </location>
</feature>